<gene>
    <name evidence="1" type="ORF">LCGC14_0351340</name>
</gene>
<proteinExistence type="predicted"/>
<sequence length="162" mass="17810">MSKQTFPETLSLPVRLVGDESQEELVKKLTADFNYVLSKMNELNLRETDLETGSVGGTESTVGPHSHDVTEIVANTKIFNANGTTRVDTEETLFEDIIRFYVNGTQEAQMDLNGLTLKTGASINEFSIDGTMAGDSDDAVPTEQAVKEFGDFNRRYAFLVGC</sequence>
<dbReference type="AlphaFoldDB" id="A0A0F9TAQ9"/>
<evidence type="ECO:0000313" key="1">
    <source>
        <dbReference type="EMBL" id="KKN78275.1"/>
    </source>
</evidence>
<protein>
    <submittedName>
        <fullName evidence="1">Uncharacterized protein</fullName>
    </submittedName>
</protein>
<name>A0A0F9TAQ9_9ZZZZ</name>
<accession>A0A0F9TAQ9</accession>
<reference evidence="1" key="1">
    <citation type="journal article" date="2015" name="Nature">
        <title>Complex archaea that bridge the gap between prokaryotes and eukaryotes.</title>
        <authorList>
            <person name="Spang A."/>
            <person name="Saw J.H."/>
            <person name="Jorgensen S.L."/>
            <person name="Zaremba-Niedzwiedzka K."/>
            <person name="Martijn J."/>
            <person name="Lind A.E."/>
            <person name="van Eijk R."/>
            <person name="Schleper C."/>
            <person name="Guy L."/>
            <person name="Ettema T.J."/>
        </authorList>
    </citation>
    <scope>NUCLEOTIDE SEQUENCE</scope>
</reference>
<organism evidence="1">
    <name type="scientific">marine sediment metagenome</name>
    <dbReference type="NCBI Taxonomy" id="412755"/>
    <lineage>
        <taxon>unclassified sequences</taxon>
        <taxon>metagenomes</taxon>
        <taxon>ecological metagenomes</taxon>
    </lineage>
</organism>
<comment type="caution">
    <text evidence="1">The sequence shown here is derived from an EMBL/GenBank/DDBJ whole genome shotgun (WGS) entry which is preliminary data.</text>
</comment>
<dbReference type="EMBL" id="LAZR01000265">
    <property type="protein sequence ID" value="KKN78275.1"/>
    <property type="molecule type" value="Genomic_DNA"/>
</dbReference>